<keyword evidence="4" id="KW-1185">Reference proteome</keyword>
<feature type="compositionally biased region" description="Polar residues" evidence="1">
    <location>
        <begin position="244"/>
        <end position="253"/>
    </location>
</feature>
<dbReference type="AlphaFoldDB" id="A0A0P1BJR9"/>
<dbReference type="EMBL" id="CCYA01000278">
    <property type="protein sequence ID" value="CEH16169.1"/>
    <property type="molecule type" value="Genomic_DNA"/>
</dbReference>
<feature type="compositionally biased region" description="Gly residues" evidence="1">
    <location>
        <begin position="265"/>
        <end position="276"/>
    </location>
</feature>
<reference evidence="3 4" key="1">
    <citation type="submission" date="2014-09" db="EMBL/GenBank/DDBJ databases">
        <authorList>
            <person name="Magalhaes I.L.F."/>
            <person name="Oliveira U."/>
            <person name="Santos F.R."/>
            <person name="Vidigal T.H.D.A."/>
            <person name="Brescovit A.D."/>
            <person name="Santos A.J."/>
        </authorList>
    </citation>
    <scope>NUCLEOTIDE SEQUENCE [LARGE SCALE GENOMIC DNA]</scope>
</reference>
<proteinExistence type="predicted"/>
<feature type="transmembrane region" description="Helical" evidence="2">
    <location>
        <begin position="118"/>
        <end position="140"/>
    </location>
</feature>
<keyword evidence="2" id="KW-0472">Membrane</keyword>
<protein>
    <submittedName>
        <fullName evidence="3">Uncharacterized protein</fullName>
    </submittedName>
</protein>
<evidence type="ECO:0000313" key="4">
    <source>
        <dbReference type="Proteomes" id="UP000054845"/>
    </source>
</evidence>
<dbReference type="Proteomes" id="UP000054845">
    <property type="component" value="Unassembled WGS sequence"/>
</dbReference>
<keyword evidence="2" id="KW-0812">Transmembrane</keyword>
<keyword evidence="2" id="KW-1133">Transmembrane helix</keyword>
<name>A0A0P1BJR9_9BASI</name>
<organism evidence="3 4">
    <name type="scientific">Ceraceosorus bombacis</name>
    <dbReference type="NCBI Taxonomy" id="401625"/>
    <lineage>
        <taxon>Eukaryota</taxon>
        <taxon>Fungi</taxon>
        <taxon>Dikarya</taxon>
        <taxon>Basidiomycota</taxon>
        <taxon>Ustilaginomycotina</taxon>
        <taxon>Exobasidiomycetes</taxon>
        <taxon>Ceraceosorales</taxon>
        <taxon>Ceraceosoraceae</taxon>
        <taxon>Ceraceosorus</taxon>
    </lineage>
</organism>
<feature type="region of interest" description="Disordered" evidence="1">
    <location>
        <begin position="243"/>
        <end position="279"/>
    </location>
</feature>
<evidence type="ECO:0000256" key="2">
    <source>
        <dbReference type="SAM" id="Phobius"/>
    </source>
</evidence>
<evidence type="ECO:0000256" key="1">
    <source>
        <dbReference type="SAM" id="MobiDB-lite"/>
    </source>
</evidence>
<feature type="compositionally biased region" description="Basic and acidic residues" evidence="1">
    <location>
        <begin position="254"/>
        <end position="264"/>
    </location>
</feature>
<dbReference type="OrthoDB" id="3365119at2759"/>
<evidence type="ECO:0000313" key="3">
    <source>
        <dbReference type="EMBL" id="CEH16169.1"/>
    </source>
</evidence>
<sequence length="336" mass="34667">MHLTTSSVADAWPTSTSALASHAINASRRLHPLPHPSHLRIAPRIYSLHVPTSSAPCSATIPAPSLASLTGPALCTGLAPRLAQRLYSTATPNPKPAASPAPPQYGLAAVRAAPFKHALALVVLHVGISQVLLLPAYWAVHSAGLGNSMLAGPQAAWILSRPLPAWMANAVGLGSAPSKSPALTEEGQEIQSKQEIMRRRLERRGRRATVEDLLELEVGKLASGAWGAGGGLIRLISDFRASAQGPSGTGTDQESQRAMDELKGRGGGGDGAGDGAGAKSWGTALGGSISTQARGIAGNIRITQVRDAFAAWVVDATPGEATFVTLLDAAIRQRSG</sequence>
<accession>A0A0P1BJR9</accession>